<accession>A0ABZ2C3Z1</accession>
<dbReference type="Proteomes" id="UP001330434">
    <property type="component" value="Chromosome"/>
</dbReference>
<dbReference type="PIRSF" id="PIRSF006305">
    <property type="entry name" value="Maf"/>
    <property type="match status" value="1"/>
</dbReference>
<dbReference type="InterPro" id="IPR003697">
    <property type="entry name" value="Maf-like"/>
</dbReference>
<dbReference type="Gene3D" id="3.90.950.10">
    <property type="match status" value="1"/>
</dbReference>
<sequence>MSKLILASSSPQRKVLLAQVGIIPDQIIPADIDESHDTKESILAYAKRMSFEKAKTIHDLHPDAFVIGADTLVETQRHILHKTDNVEEAIKFLRMLSGKRHRVLTSVTVIAPSGKYATRAIKTIVHYKRLTEKDILEFLKTDEWKGRAGAYSILGYAQKFVKSMSGSLSAVVGLPLYETCALLEGLGFEY</sequence>
<keyword evidence="6" id="KW-1185">Reference proteome</keyword>
<protein>
    <recommendedName>
        <fullName evidence="4">Nucleoside triphosphate pyrophosphatase</fullName>
        <ecNumber evidence="4">3.6.1.9</ecNumber>
    </recommendedName>
    <alternativeName>
        <fullName evidence="4">Nucleotide pyrophosphatase</fullName>
        <shortName evidence="4">Nucleotide PPase</shortName>
    </alternativeName>
</protein>
<dbReference type="EC" id="3.6.1.9" evidence="4"/>
<dbReference type="Pfam" id="PF02545">
    <property type="entry name" value="Maf"/>
    <property type="match status" value="1"/>
</dbReference>
<dbReference type="RefSeq" id="WP_331255934.1">
    <property type="nucleotide sequence ID" value="NZ_CP133270.1"/>
</dbReference>
<keyword evidence="3 4" id="KW-0546">Nucleotide metabolism</keyword>
<keyword evidence="4" id="KW-0963">Cytoplasm</keyword>
<evidence type="ECO:0000256" key="4">
    <source>
        <dbReference type="HAMAP-Rule" id="MF_00528"/>
    </source>
</evidence>
<name>A0ABZ2C3Z1_9PROT</name>
<dbReference type="InterPro" id="IPR029001">
    <property type="entry name" value="ITPase-like_fam"/>
</dbReference>
<dbReference type="PANTHER" id="PTHR43213:SF5">
    <property type="entry name" value="BIFUNCTIONAL DTTP_UTP PYROPHOSPHATASE_METHYLTRANSFERASE PROTEIN-RELATED"/>
    <property type="match status" value="1"/>
</dbReference>
<evidence type="ECO:0000313" key="6">
    <source>
        <dbReference type="Proteomes" id="UP001330434"/>
    </source>
</evidence>
<dbReference type="NCBIfam" id="TIGR00172">
    <property type="entry name" value="maf"/>
    <property type="match status" value="1"/>
</dbReference>
<organism evidence="5 6">
    <name type="scientific">Candidatus Bealeia paramacronuclearis</name>
    <dbReference type="NCBI Taxonomy" id="1921001"/>
    <lineage>
        <taxon>Bacteria</taxon>
        <taxon>Pseudomonadati</taxon>
        <taxon>Pseudomonadota</taxon>
        <taxon>Alphaproteobacteria</taxon>
        <taxon>Holosporales</taxon>
        <taxon>Holosporaceae</taxon>
        <taxon>Candidatus Bealeia</taxon>
    </lineage>
</organism>
<dbReference type="CDD" id="cd00555">
    <property type="entry name" value="Maf"/>
    <property type="match status" value="1"/>
</dbReference>
<dbReference type="PANTHER" id="PTHR43213">
    <property type="entry name" value="BIFUNCTIONAL DTTP/UTP PYROPHOSPHATASE/METHYLTRANSFERASE PROTEIN-RELATED"/>
    <property type="match status" value="1"/>
</dbReference>
<dbReference type="SUPFAM" id="SSF52972">
    <property type="entry name" value="ITPase-like"/>
    <property type="match status" value="1"/>
</dbReference>
<dbReference type="EMBL" id="CP133270">
    <property type="protein sequence ID" value="WVX67150.1"/>
    <property type="molecule type" value="Genomic_DNA"/>
</dbReference>
<evidence type="ECO:0000256" key="1">
    <source>
        <dbReference type="ARBA" id="ARBA00001968"/>
    </source>
</evidence>
<comment type="catalytic activity">
    <reaction evidence="4">
        <text>a 2'-deoxyribonucleoside 5'-triphosphate + H2O = a 2'-deoxyribonucleoside 5'-phosphate + diphosphate + H(+)</text>
        <dbReference type="Rhea" id="RHEA:44644"/>
        <dbReference type="ChEBI" id="CHEBI:15377"/>
        <dbReference type="ChEBI" id="CHEBI:15378"/>
        <dbReference type="ChEBI" id="CHEBI:33019"/>
        <dbReference type="ChEBI" id="CHEBI:61560"/>
        <dbReference type="ChEBI" id="CHEBI:65317"/>
        <dbReference type="EC" id="3.6.1.9"/>
    </reaction>
</comment>
<feature type="active site" description="Proton acceptor" evidence="4">
    <location>
        <position position="70"/>
    </location>
</feature>
<comment type="catalytic activity">
    <reaction evidence="4">
        <text>a ribonucleoside 5'-triphosphate + H2O = a ribonucleoside 5'-phosphate + diphosphate + H(+)</text>
        <dbReference type="Rhea" id="RHEA:23996"/>
        <dbReference type="ChEBI" id="CHEBI:15377"/>
        <dbReference type="ChEBI" id="CHEBI:15378"/>
        <dbReference type="ChEBI" id="CHEBI:33019"/>
        <dbReference type="ChEBI" id="CHEBI:58043"/>
        <dbReference type="ChEBI" id="CHEBI:61557"/>
        <dbReference type="EC" id="3.6.1.9"/>
    </reaction>
</comment>
<comment type="subcellular location">
    <subcellularLocation>
        <location evidence="4">Cytoplasm</location>
    </subcellularLocation>
</comment>
<evidence type="ECO:0000256" key="3">
    <source>
        <dbReference type="ARBA" id="ARBA00023080"/>
    </source>
</evidence>
<gene>
    <name evidence="5" type="ORF">Bealeia1_01347</name>
</gene>
<evidence type="ECO:0000256" key="2">
    <source>
        <dbReference type="ARBA" id="ARBA00022801"/>
    </source>
</evidence>
<proteinExistence type="inferred from homology"/>
<comment type="function">
    <text evidence="4">Nucleoside triphosphate pyrophosphatase. May have a dual role in cell division arrest and in preventing the incorporation of modified nucleotides into cellular nucleic acids.</text>
</comment>
<evidence type="ECO:0000313" key="5">
    <source>
        <dbReference type="EMBL" id="WVX67150.1"/>
    </source>
</evidence>
<comment type="caution">
    <text evidence="4">Lacks conserved residue(s) required for the propagation of feature annotation.</text>
</comment>
<reference evidence="5 6" key="1">
    <citation type="journal article" date="2024" name="Environ. Microbiol.">
        <title>Novel evolutionary insights on the interactions of the Holosporales (Alphaproteobacteria) with eukaryotic hosts from comparative genomics.</title>
        <authorList>
            <person name="Giovannini M."/>
            <person name="Petroni G."/>
            <person name="Castelli M."/>
        </authorList>
    </citation>
    <scope>NUCLEOTIDE SEQUENCE [LARGE SCALE GENOMIC DNA]</scope>
    <source>
        <strain evidence="5 6">US_Bl 15I1</strain>
    </source>
</reference>
<dbReference type="HAMAP" id="MF_00528">
    <property type="entry name" value="Maf"/>
    <property type="match status" value="1"/>
</dbReference>
<comment type="cofactor">
    <cofactor evidence="1 4">
        <name>a divalent metal cation</name>
        <dbReference type="ChEBI" id="CHEBI:60240"/>
    </cofactor>
</comment>
<comment type="similarity">
    <text evidence="4">Belongs to the Maf family.</text>
</comment>
<keyword evidence="2 4" id="KW-0378">Hydrolase</keyword>